<dbReference type="SUPFAM" id="SSF46689">
    <property type="entry name" value="Homeodomain-like"/>
    <property type="match status" value="1"/>
</dbReference>
<dbReference type="InterPro" id="IPR009057">
    <property type="entry name" value="Homeodomain-like_sf"/>
</dbReference>
<keyword evidence="7" id="KW-1185">Reference proteome</keyword>
<dbReference type="Pfam" id="PF14278">
    <property type="entry name" value="TetR_C_8"/>
    <property type="match status" value="1"/>
</dbReference>
<protein>
    <submittedName>
        <fullName evidence="6">TetR/AcrR family transcriptional regulator</fullName>
    </submittedName>
</protein>
<proteinExistence type="predicted"/>
<evidence type="ECO:0000256" key="4">
    <source>
        <dbReference type="PROSITE-ProRule" id="PRU00335"/>
    </source>
</evidence>
<dbReference type="InterPro" id="IPR050109">
    <property type="entry name" value="HTH-type_TetR-like_transc_reg"/>
</dbReference>
<evidence type="ECO:0000256" key="3">
    <source>
        <dbReference type="ARBA" id="ARBA00023163"/>
    </source>
</evidence>
<accession>A0ABW6SMK0</accession>
<feature type="DNA-binding region" description="H-T-H motif" evidence="4">
    <location>
        <begin position="32"/>
        <end position="51"/>
    </location>
</feature>
<evidence type="ECO:0000256" key="1">
    <source>
        <dbReference type="ARBA" id="ARBA00023015"/>
    </source>
</evidence>
<keyword evidence="1" id="KW-0805">Transcription regulation</keyword>
<evidence type="ECO:0000313" key="7">
    <source>
        <dbReference type="Proteomes" id="UP001602013"/>
    </source>
</evidence>
<dbReference type="Gene3D" id="1.10.357.10">
    <property type="entry name" value="Tetracycline Repressor, domain 2"/>
    <property type="match status" value="1"/>
</dbReference>
<dbReference type="PANTHER" id="PTHR30055:SF234">
    <property type="entry name" value="HTH-TYPE TRANSCRIPTIONAL REGULATOR BETI"/>
    <property type="match status" value="1"/>
</dbReference>
<dbReference type="PROSITE" id="PS50977">
    <property type="entry name" value="HTH_TETR_2"/>
    <property type="match status" value="1"/>
</dbReference>
<keyword evidence="2 4" id="KW-0238">DNA-binding</keyword>
<evidence type="ECO:0000256" key="2">
    <source>
        <dbReference type="ARBA" id="ARBA00023125"/>
    </source>
</evidence>
<comment type="caution">
    <text evidence="6">The sequence shown here is derived from an EMBL/GenBank/DDBJ whole genome shotgun (WGS) entry which is preliminary data.</text>
</comment>
<dbReference type="SUPFAM" id="SSF48498">
    <property type="entry name" value="Tetracyclin repressor-like, C-terminal domain"/>
    <property type="match status" value="1"/>
</dbReference>
<dbReference type="EMBL" id="JBIASD010000006">
    <property type="protein sequence ID" value="MFF3666202.1"/>
    <property type="molecule type" value="Genomic_DNA"/>
</dbReference>
<feature type="domain" description="HTH tetR-type" evidence="5">
    <location>
        <begin position="9"/>
        <end position="69"/>
    </location>
</feature>
<evidence type="ECO:0000259" key="5">
    <source>
        <dbReference type="PROSITE" id="PS50977"/>
    </source>
</evidence>
<gene>
    <name evidence="6" type="ORF">ACFYXI_11465</name>
</gene>
<dbReference type="RefSeq" id="WP_387410581.1">
    <property type="nucleotide sequence ID" value="NZ_CP191998.1"/>
</dbReference>
<dbReference type="Pfam" id="PF00440">
    <property type="entry name" value="TetR_N"/>
    <property type="match status" value="1"/>
</dbReference>
<organism evidence="6 7">
    <name type="scientific">Microtetraspora malaysiensis</name>
    <dbReference type="NCBI Taxonomy" id="161358"/>
    <lineage>
        <taxon>Bacteria</taxon>
        <taxon>Bacillati</taxon>
        <taxon>Actinomycetota</taxon>
        <taxon>Actinomycetes</taxon>
        <taxon>Streptosporangiales</taxon>
        <taxon>Streptosporangiaceae</taxon>
        <taxon>Microtetraspora</taxon>
    </lineage>
</organism>
<evidence type="ECO:0000313" key="6">
    <source>
        <dbReference type="EMBL" id="MFF3666202.1"/>
    </source>
</evidence>
<dbReference type="InterPro" id="IPR001647">
    <property type="entry name" value="HTH_TetR"/>
</dbReference>
<name>A0ABW6SMK0_9ACTN</name>
<dbReference type="InterPro" id="IPR039532">
    <property type="entry name" value="TetR_C_Firmicutes"/>
</dbReference>
<sequence length="185" mass="19997">MNPDDPRAQRTRARLRAAILDLAADRELGAITMAEVARRAGVNRATVYLHFPDVDALVTDAMEDTIAQIARAAALCPRDAPPDRAPEPLIDLFEHVAARATLYGRMLGAQGSALFATRMRERLTAELAARFVAGSRPGGFDDVPADVHATYLAGALTGVIAHWVTGDRPAPAAEVTLAFWRLFRL</sequence>
<dbReference type="PANTHER" id="PTHR30055">
    <property type="entry name" value="HTH-TYPE TRANSCRIPTIONAL REGULATOR RUTR"/>
    <property type="match status" value="1"/>
</dbReference>
<dbReference type="Proteomes" id="UP001602013">
    <property type="component" value="Unassembled WGS sequence"/>
</dbReference>
<reference evidence="6 7" key="1">
    <citation type="submission" date="2024-10" db="EMBL/GenBank/DDBJ databases">
        <title>The Natural Products Discovery Center: Release of the First 8490 Sequenced Strains for Exploring Actinobacteria Biosynthetic Diversity.</title>
        <authorList>
            <person name="Kalkreuter E."/>
            <person name="Kautsar S.A."/>
            <person name="Yang D."/>
            <person name="Bader C.D."/>
            <person name="Teijaro C.N."/>
            <person name="Fluegel L."/>
            <person name="Davis C.M."/>
            <person name="Simpson J.R."/>
            <person name="Lauterbach L."/>
            <person name="Steele A.D."/>
            <person name="Gui C."/>
            <person name="Meng S."/>
            <person name="Li G."/>
            <person name="Viehrig K."/>
            <person name="Ye F."/>
            <person name="Su P."/>
            <person name="Kiefer A.F."/>
            <person name="Nichols A."/>
            <person name="Cepeda A.J."/>
            <person name="Yan W."/>
            <person name="Fan B."/>
            <person name="Jiang Y."/>
            <person name="Adhikari A."/>
            <person name="Zheng C.-J."/>
            <person name="Schuster L."/>
            <person name="Cowan T.M."/>
            <person name="Smanski M.J."/>
            <person name="Chevrette M.G."/>
            <person name="De Carvalho L.P.S."/>
            <person name="Shen B."/>
        </authorList>
    </citation>
    <scope>NUCLEOTIDE SEQUENCE [LARGE SCALE GENOMIC DNA]</scope>
    <source>
        <strain evidence="6 7">NPDC002173</strain>
    </source>
</reference>
<dbReference type="InterPro" id="IPR036271">
    <property type="entry name" value="Tet_transcr_reg_TetR-rel_C_sf"/>
</dbReference>
<keyword evidence="3" id="KW-0804">Transcription</keyword>